<dbReference type="EMBL" id="MT701596">
    <property type="protein sequence ID" value="QPB09768.1"/>
    <property type="molecule type" value="Genomic_DNA"/>
</dbReference>
<sequence length="116" mass="12702">MAIFDRAPVLAKVFPVVLVDDGYGGTRPGEGTPVEIRVFAQPMGSEDPNGWSSPERYKIIARQLPFLSAWSRVEMMGRVWSVVRQPRIHAASRRTTFATAEVVEKTTQSQAGGNGA</sequence>
<reference evidence="1" key="1">
    <citation type="submission" date="2020-07" db="EMBL/GenBank/DDBJ databases">
        <title>Complete genome sequence of Streptomyces phage Shady.</title>
        <authorList>
            <person name="Ortega C.A."/>
            <person name="Hernandez I."/>
            <person name="Guadalupe Vizoso-Pinto M."/>
            <person name="Clark J.D."/>
            <person name="Liu M."/>
            <person name="Burrowes B.H."/>
        </authorList>
    </citation>
    <scope>NUCLEOTIDE SEQUENCE</scope>
</reference>
<evidence type="ECO:0008006" key="3">
    <source>
        <dbReference type="Google" id="ProtNLM"/>
    </source>
</evidence>
<proteinExistence type="predicted"/>
<evidence type="ECO:0000313" key="2">
    <source>
        <dbReference type="Proteomes" id="UP000663311"/>
    </source>
</evidence>
<gene>
    <name evidence="1" type="ORF">CPT_Shady_007</name>
</gene>
<name>A0A873WHY4_9CAUD</name>
<evidence type="ECO:0000313" key="1">
    <source>
        <dbReference type="EMBL" id="QPB09768.1"/>
    </source>
</evidence>
<keyword evidence="2" id="KW-1185">Reference proteome</keyword>
<organism evidence="1 2">
    <name type="scientific">Streptomyces phage Shady</name>
    <dbReference type="NCBI Taxonomy" id="2767585"/>
    <lineage>
        <taxon>Viruses</taxon>
        <taxon>Duplodnaviria</taxon>
        <taxon>Heunggongvirae</taxon>
        <taxon>Uroviricota</taxon>
        <taxon>Caudoviricetes</taxon>
        <taxon>Colingsworthviridae</taxon>
        <taxon>Shadyvirus</taxon>
        <taxon>Shadyvirus shady</taxon>
    </lineage>
</organism>
<protein>
    <recommendedName>
        <fullName evidence="3">Head-to-tail stopper</fullName>
    </recommendedName>
</protein>
<dbReference type="Proteomes" id="UP000663311">
    <property type="component" value="Segment"/>
</dbReference>
<accession>A0A873WHY4</accession>